<sequence>MPERVRDAIKRVRRLEIATKQMVEGLMAGYYHSVFKGRGIEFSDIREYVAGDDIRAIDWNVTARMNAPFVKEFIEERDLTVHIVLDISASSEFGFERRKRDVGIEIAASLIFSALTNNDRVGMFLCTSEVEKFIPPRKGRSHLFKLLREMIYFTPANKTTDLNNCIRYVSNVTKRKSTIFIISDFITEDFEKSLRILKNRHEVILVNVSDVRESDIPDIGYVLLEDGETGEQFLLDTSDKGFRERYAGIVRKRNEALSERMRRRKVDMINIRTDQPFEIPLRRFFMMRRRMSHTPARRAVFTRFFVKKSGG</sequence>
<dbReference type="Proteomes" id="UP000248329">
    <property type="component" value="Unassembled WGS sequence"/>
</dbReference>
<dbReference type="EMBL" id="PQXF01000016">
    <property type="protein sequence ID" value="PXF60481.1"/>
    <property type="molecule type" value="Genomic_DNA"/>
</dbReference>
<organism evidence="1 2">
    <name type="scientific">Candidatus Methanogaster sp</name>
    <dbReference type="NCBI Taxonomy" id="3386292"/>
    <lineage>
        <taxon>Archaea</taxon>
        <taxon>Methanobacteriati</taxon>
        <taxon>Methanobacteriota</taxon>
        <taxon>Stenosarchaea group</taxon>
        <taxon>Methanomicrobia</taxon>
        <taxon>Methanosarcinales</taxon>
        <taxon>ANME-2 cluster</taxon>
        <taxon>Candidatus Methanogasteraceae</taxon>
        <taxon>Candidatus Methanogaster</taxon>
    </lineage>
</organism>
<proteinExistence type="predicted"/>
<gene>
    <name evidence="1" type="ORF">C4B59_09415</name>
</gene>
<accession>A0AC61L1I6</accession>
<comment type="caution">
    <text evidence="1">The sequence shown here is derived from an EMBL/GenBank/DDBJ whole genome shotgun (WGS) entry which is preliminary data.</text>
</comment>
<evidence type="ECO:0000313" key="1">
    <source>
        <dbReference type="EMBL" id="PXF60481.1"/>
    </source>
</evidence>
<name>A0AC61L1I6_9EURY</name>
<reference evidence="1" key="1">
    <citation type="submission" date="2018-01" db="EMBL/GenBank/DDBJ databases">
        <authorList>
            <person name="Krukenberg V."/>
        </authorList>
    </citation>
    <scope>NUCLEOTIDE SEQUENCE</scope>
    <source>
        <strain evidence="1">E20ANME2</strain>
    </source>
</reference>
<evidence type="ECO:0000313" key="2">
    <source>
        <dbReference type="Proteomes" id="UP000248329"/>
    </source>
</evidence>
<protein>
    <submittedName>
        <fullName evidence="1">DUF58 domain-containing protein</fullName>
    </submittedName>
</protein>